<dbReference type="InterPro" id="IPR009164">
    <property type="entry name" value="FBPtase_class3"/>
</dbReference>
<dbReference type="Pfam" id="PF06874">
    <property type="entry name" value="FBPase_2"/>
    <property type="match status" value="1"/>
</dbReference>
<dbReference type="RefSeq" id="WP_118175652.1">
    <property type="nucleotide sequence ID" value="NZ_JAQEAO010000033.1"/>
</dbReference>
<proteinExistence type="inferred from homology"/>
<keyword evidence="1 4" id="KW-0378">Hydrolase</keyword>
<keyword evidence="3 4" id="KW-0119">Carbohydrate metabolism</keyword>
<dbReference type="SUPFAM" id="SSF56300">
    <property type="entry name" value="Metallo-dependent phosphatases"/>
    <property type="match status" value="1"/>
</dbReference>
<dbReference type="CDD" id="cd00838">
    <property type="entry name" value="MPP_superfamily"/>
    <property type="match status" value="1"/>
</dbReference>
<dbReference type="AlphaFoldDB" id="A0A414NXE6"/>
<dbReference type="Proteomes" id="UP000283442">
    <property type="component" value="Unassembled WGS sequence"/>
</dbReference>
<dbReference type="HAMAP" id="MF_01854">
    <property type="entry name" value="FBPase_class3"/>
    <property type="match status" value="1"/>
</dbReference>
<gene>
    <name evidence="4" type="primary">fbp</name>
    <name evidence="5" type="ORF">DW674_04830</name>
</gene>
<protein>
    <recommendedName>
        <fullName evidence="4">Fructose-1,6-bisphosphatase class 3</fullName>
        <shortName evidence="4">FBPase class 3</shortName>
        <ecNumber evidence="4">3.1.3.11</ecNumber>
    </recommendedName>
    <alternativeName>
        <fullName evidence="4">D-fructose-1,6-bisphosphate 1-phosphohydrolase class 3</fullName>
    </alternativeName>
</protein>
<evidence type="ECO:0000256" key="3">
    <source>
        <dbReference type="ARBA" id="ARBA00023277"/>
    </source>
</evidence>
<dbReference type="OrthoDB" id="9779903at2"/>
<sequence length="642" mass="73960">MTDYRTSNTSKKKTSKILRLMAEKYPTKEAVYEKLIYLQSYLSLPKGIEHFMSDLHGEYASFFHILNNCSGVIREKVDYVFGVRLTEEEKAEFCTLIYYPKEKIDQMRAERRATPSWYRENLGRLLELAKLMSYKYPASKVSGFIPDRYASVIVELMNTHPEADQAQFIYLKKLLNTIVQIDSGADFIEAFTVLIKRLAVDRLHIVGDFFDRGNRPDAILNLLMEHPAVDIQWGNHDVLWMGAALGSEACIATVVRNSLRYHNTDVLERGYGISLRPLTTFASHIYPDEAPLKAAERAITIMMFKLEGQLIARNPDFQMESRRLLHQIDFRSSYARLGDGRRYELESAYFPTIDESCTEADVYELTDKEQEIIEDLRSYFTESAVLRRHVDYLYQKGNLYTCCNGNLLFHGCVPLNEDGTFRTIRFEGKEYRGRGWFDFCEQRAREAWLHGTPRALDFMYFLWCGRLSPTSGREFKTFERALIADESTWKEPSDPYYRYIDTVDCCEHVLQEFGLDPKRGHIINGHVPVKVRKGESPVKAGGRAIIIDGGFCRAYHKKTGISGYTLISNSRGLRLLEHQRIADVREALRANHDIESVSETIELQSCHNTVGDTDQGRVIQDEITDLYNLLLAYQNGLLKPQA</sequence>
<dbReference type="EMBL" id="QRHE01000004">
    <property type="protein sequence ID" value="RHF52005.1"/>
    <property type="molecule type" value="Genomic_DNA"/>
</dbReference>
<evidence type="ECO:0000256" key="2">
    <source>
        <dbReference type="ARBA" id="ARBA00023211"/>
    </source>
</evidence>
<dbReference type="UniPathway" id="UPA00138"/>
<dbReference type="GO" id="GO:0006094">
    <property type="term" value="P:gluconeogenesis"/>
    <property type="evidence" value="ECO:0007669"/>
    <property type="project" value="UniProtKB-UniRule"/>
</dbReference>
<dbReference type="EC" id="3.1.3.11" evidence="4"/>
<accession>A0A414NXE6</accession>
<evidence type="ECO:0000313" key="5">
    <source>
        <dbReference type="EMBL" id="RHF52005.1"/>
    </source>
</evidence>
<comment type="caution">
    <text evidence="5">The sequence shown here is derived from an EMBL/GenBank/DDBJ whole genome shotgun (WGS) entry which is preliminary data.</text>
</comment>
<comment type="catalytic activity">
    <reaction evidence="4">
        <text>beta-D-fructose 1,6-bisphosphate + H2O = beta-D-fructose 6-phosphate + phosphate</text>
        <dbReference type="Rhea" id="RHEA:11064"/>
        <dbReference type="ChEBI" id="CHEBI:15377"/>
        <dbReference type="ChEBI" id="CHEBI:32966"/>
        <dbReference type="ChEBI" id="CHEBI:43474"/>
        <dbReference type="ChEBI" id="CHEBI:57634"/>
        <dbReference type="EC" id="3.1.3.11"/>
    </reaction>
</comment>
<reference evidence="5 6" key="1">
    <citation type="submission" date="2018-08" db="EMBL/GenBank/DDBJ databases">
        <title>A genome reference for cultivated species of the human gut microbiota.</title>
        <authorList>
            <person name="Zou Y."/>
            <person name="Xue W."/>
            <person name="Luo G."/>
        </authorList>
    </citation>
    <scope>NUCLEOTIDE SEQUENCE [LARGE SCALE GENOMIC DNA]</scope>
    <source>
        <strain evidence="5 6">AM25-21AC</strain>
    </source>
</reference>
<comment type="pathway">
    <text evidence="4">Carbohydrate biosynthesis; gluconeogenesis.</text>
</comment>
<keyword evidence="2 4" id="KW-0464">Manganese</keyword>
<dbReference type="InterPro" id="IPR029052">
    <property type="entry name" value="Metallo-depent_PP-like"/>
</dbReference>
<dbReference type="Gene3D" id="3.60.21.10">
    <property type="match status" value="1"/>
</dbReference>
<evidence type="ECO:0000256" key="1">
    <source>
        <dbReference type="ARBA" id="ARBA00022801"/>
    </source>
</evidence>
<evidence type="ECO:0000313" key="6">
    <source>
        <dbReference type="Proteomes" id="UP000283442"/>
    </source>
</evidence>
<dbReference type="GO" id="GO:0042132">
    <property type="term" value="F:fructose 1,6-bisphosphate 1-phosphatase activity"/>
    <property type="evidence" value="ECO:0007669"/>
    <property type="project" value="UniProtKB-UniRule"/>
</dbReference>
<comment type="similarity">
    <text evidence="4">Belongs to the FBPase class 3 family.</text>
</comment>
<evidence type="ECO:0000256" key="4">
    <source>
        <dbReference type="HAMAP-Rule" id="MF_01854"/>
    </source>
</evidence>
<organism evidence="5 6">
    <name type="scientific">Mitsuokella multacida</name>
    <dbReference type="NCBI Taxonomy" id="52226"/>
    <lineage>
        <taxon>Bacteria</taxon>
        <taxon>Bacillati</taxon>
        <taxon>Bacillota</taxon>
        <taxon>Negativicutes</taxon>
        <taxon>Selenomonadales</taxon>
        <taxon>Selenomonadaceae</taxon>
        <taxon>Mitsuokella</taxon>
    </lineage>
</organism>
<name>A0A414NXE6_9FIRM</name>
<comment type="cofactor">
    <cofactor evidence="4">
        <name>Mn(2+)</name>
        <dbReference type="ChEBI" id="CHEBI:29035"/>
    </cofactor>
</comment>